<dbReference type="AlphaFoldDB" id="A0A225DHT6"/>
<evidence type="ECO:0000313" key="1">
    <source>
        <dbReference type="EMBL" id="OWK38098.1"/>
    </source>
</evidence>
<name>A0A225DHT6_9BACT</name>
<dbReference type="OrthoDB" id="9805698at2"/>
<keyword evidence="2" id="KW-1185">Reference proteome</keyword>
<dbReference type="RefSeq" id="WP_088257928.1">
    <property type="nucleotide sequence ID" value="NZ_NIDE01000014.1"/>
</dbReference>
<comment type="caution">
    <text evidence="1">The sequence shown here is derived from an EMBL/GenBank/DDBJ whole genome shotgun (WGS) entry which is preliminary data.</text>
</comment>
<reference evidence="2" key="1">
    <citation type="submission" date="2017-06" db="EMBL/GenBank/DDBJ databases">
        <title>Genome analysis of Fimbriiglobus ruber SP5, the first member of the order Planctomycetales with confirmed chitinolytic capability.</title>
        <authorList>
            <person name="Ravin N.V."/>
            <person name="Rakitin A.L."/>
            <person name="Ivanova A.A."/>
            <person name="Beletsky A.V."/>
            <person name="Kulichevskaya I.S."/>
            <person name="Mardanov A.V."/>
            <person name="Dedysh S.N."/>
        </authorList>
    </citation>
    <scope>NUCLEOTIDE SEQUENCE [LARGE SCALE GENOMIC DNA]</scope>
    <source>
        <strain evidence="2">SP5</strain>
    </source>
</reference>
<dbReference type="Gene3D" id="3.30.460.10">
    <property type="entry name" value="Beta Polymerase, domain 2"/>
    <property type="match status" value="1"/>
</dbReference>
<gene>
    <name evidence="1" type="ORF">FRUB_07218</name>
</gene>
<dbReference type="EMBL" id="NIDE01000014">
    <property type="protein sequence ID" value="OWK38098.1"/>
    <property type="molecule type" value="Genomic_DNA"/>
</dbReference>
<dbReference type="Proteomes" id="UP000214646">
    <property type="component" value="Unassembled WGS sequence"/>
</dbReference>
<accession>A0A225DHT6</accession>
<dbReference type="SUPFAM" id="SSF81301">
    <property type="entry name" value="Nucleotidyltransferase"/>
    <property type="match status" value="1"/>
</dbReference>
<dbReference type="InterPro" id="IPR043519">
    <property type="entry name" value="NT_sf"/>
</dbReference>
<proteinExistence type="predicted"/>
<protein>
    <submittedName>
        <fullName evidence="1">Uncharacterized protein</fullName>
    </submittedName>
</protein>
<organism evidence="1 2">
    <name type="scientific">Fimbriiglobus ruber</name>
    <dbReference type="NCBI Taxonomy" id="1908690"/>
    <lineage>
        <taxon>Bacteria</taxon>
        <taxon>Pseudomonadati</taxon>
        <taxon>Planctomycetota</taxon>
        <taxon>Planctomycetia</taxon>
        <taxon>Gemmatales</taxon>
        <taxon>Gemmataceae</taxon>
        <taxon>Fimbriiglobus</taxon>
    </lineage>
</organism>
<evidence type="ECO:0000313" key="2">
    <source>
        <dbReference type="Proteomes" id="UP000214646"/>
    </source>
</evidence>
<sequence length="280" mass="31966">MADGISVEQLKSMLRDEVEFFCRRHETPWGDISEVTETIRRHAWRAVLFGGTLRSLLISRLVHQRAGRPRDVDIVIQGPPLEVLRHLFDKLISRETRFGGLQLRRAGWLFDVWPLERTWALVEDKVDQPDFSDLPRTTFLNVEAVAVDVWPAPGREREIYSGDGQFFRAIIDRVVEVNRVENPFPELCVVRSLVMTNDLGFRIGPGLARYIAGHGPSLSCDELERIQKKHYGHVRIPGARLWDWIRAVCDSLEAGVEHGLRLFSAAELSTNRTPLPLAES</sequence>